<keyword evidence="4" id="KW-1185">Reference proteome</keyword>
<dbReference type="Pfam" id="PF13185">
    <property type="entry name" value="GAF_2"/>
    <property type="match status" value="1"/>
</dbReference>
<feature type="domain" description="HD" evidence="1">
    <location>
        <begin position="201"/>
        <end position="326"/>
    </location>
</feature>
<dbReference type="OrthoDB" id="9798833at2"/>
<evidence type="ECO:0000259" key="2">
    <source>
        <dbReference type="PROSITE" id="PS51832"/>
    </source>
</evidence>
<reference evidence="4" key="1">
    <citation type="submission" date="2007-10" db="EMBL/GenBank/DDBJ databases">
        <title>Complete sequence of chromosome of Desulforudis audaxviator MP104C.</title>
        <authorList>
            <person name="Copeland A."/>
            <person name="Lucas S."/>
            <person name="Lapidus A."/>
            <person name="Barry K."/>
            <person name="Glavina del Rio T."/>
            <person name="Dalin E."/>
            <person name="Tice H."/>
            <person name="Bruce D."/>
            <person name="Pitluck S."/>
            <person name="Lowry S.R."/>
            <person name="Larimer F."/>
            <person name="Land M.L."/>
            <person name="Hauser L."/>
            <person name="Kyrpides N."/>
            <person name="Ivanova N.N."/>
            <person name="Richardson P."/>
        </authorList>
    </citation>
    <scope>NUCLEOTIDE SEQUENCE [LARGE SCALE GENOMIC DNA]</scope>
    <source>
        <strain evidence="4">MP104C</strain>
    </source>
</reference>
<dbReference type="GO" id="GO:0016787">
    <property type="term" value="F:hydrolase activity"/>
    <property type="evidence" value="ECO:0007669"/>
    <property type="project" value="UniProtKB-KW"/>
</dbReference>
<dbReference type="InterPro" id="IPR006674">
    <property type="entry name" value="HD_domain"/>
</dbReference>
<organism evidence="3 4">
    <name type="scientific">Desulforudis audaxviator (strain MP104C)</name>
    <dbReference type="NCBI Taxonomy" id="477974"/>
    <lineage>
        <taxon>Bacteria</taxon>
        <taxon>Bacillati</taxon>
        <taxon>Bacillota</taxon>
        <taxon>Clostridia</taxon>
        <taxon>Thermoanaerobacterales</taxon>
        <taxon>Candidatus Desulforudaceae</taxon>
        <taxon>Candidatus Desulforudis</taxon>
    </lineage>
</organism>
<dbReference type="EMBL" id="CP000860">
    <property type="protein sequence ID" value="ACA59491.1"/>
    <property type="molecule type" value="Genomic_DNA"/>
</dbReference>
<dbReference type="eggNOG" id="COG2203">
    <property type="taxonomic scope" value="Bacteria"/>
</dbReference>
<dbReference type="CDD" id="cd00077">
    <property type="entry name" value="HDc"/>
    <property type="match status" value="1"/>
</dbReference>
<dbReference type="AlphaFoldDB" id="B1I3C6"/>
<dbReference type="InterPro" id="IPR003607">
    <property type="entry name" value="HD/PDEase_dom"/>
</dbReference>
<dbReference type="SUPFAM" id="SSF55781">
    <property type="entry name" value="GAF domain-like"/>
    <property type="match status" value="1"/>
</dbReference>
<accession>B1I3C6</accession>
<gene>
    <name evidence="3" type="ordered locus">Daud_0979</name>
</gene>
<dbReference type="PANTHER" id="PTHR43155:SF2">
    <property type="entry name" value="CYCLIC DI-GMP PHOSPHODIESTERASE PA4108"/>
    <property type="match status" value="1"/>
</dbReference>
<dbReference type="HOGENOM" id="CLU_000445_92_13_9"/>
<dbReference type="InterPro" id="IPR037522">
    <property type="entry name" value="HD_GYP_dom"/>
</dbReference>
<dbReference type="Pfam" id="PF13487">
    <property type="entry name" value="HD_5"/>
    <property type="match status" value="1"/>
</dbReference>
<dbReference type="InterPro" id="IPR029016">
    <property type="entry name" value="GAF-like_dom_sf"/>
</dbReference>
<dbReference type="Proteomes" id="UP000008544">
    <property type="component" value="Chromosome"/>
</dbReference>
<dbReference type="SUPFAM" id="SSF109604">
    <property type="entry name" value="HD-domain/PDEase-like"/>
    <property type="match status" value="1"/>
</dbReference>
<dbReference type="Gene3D" id="1.10.3210.10">
    <property type="entry name" value="Hypothetical protein af1432"/>
    <property type="match status" value="1"/>
</dbReference>
<dbReference type="eggNOG" id="COG3437">
    <property type="taxonomic scope" value="Bacteria"/>
</dbReference>
<feature type="domain" description="HD-GYP" evidence="2">
    <location>
        <begin position="179"/>
        <end position="374"/>
    </location>
</feature>
<dbReference type="RefSeq" id="WP_012302077.1">
    <property type="nucleotide sequence ID" value="NC_010424.1"/>
</dbReference>
<sequence length="374" mass="41450">MSEIEFRLAALEERIRELETVLEVSGVISATLDADRIMDVVLDACMGAVSAEAGTLWILDDEYLLPVATRGPKADRLQELKLKKGEGLAGQVCEGREPVFVEDVTRDERWASHFGETTGFITRSMLVVPLFTEEKSVGSLQLINKLDGALFNDADLRISRALALHSAKVIVNSRRHVQQRRFLNSLLAAVADLLDARDPRAKGHSERVSQYALLIAQELGLDPEEQDLVQWASLLHDVGKITVPEEILAKAHPLDVRAWEQINQHPIQGGNIIIQLRPKSLTRYLWAGVRYHHERYDGNGFPTGLSGEDIPLVARIIAIANAFDNMVSTERYGPAVAAVEALEEIERCAGTCYDPKLVDAFVCAMRSRLTATQP</sequence>
<proteinExistence type="predicted"/>
<protein>
    <submittedName>
        <fullName evidence="3">Metal dependent phosphohydrolase</fullName>
    </submittedName>
</protein>
<name>B1I3C6_DESAP</name>
<reference evidence="3 4" key="2">
    <citation type="journal article" date="2008" name="Science">
        <title>Environmental genomics reveals a single-species ecosystem deep within Earth.</title>
        <authorList>
            <person name="Chivian D."/>
            <person name="Brodie E.L."/>
            <person name="Alm E.J."/>
            <person name="Culley D.E."/>
            <person name="Dehal P.S."/>
            <person name="Desantis T.Z."/>
            <person name="Gihring T.M."/>
            <person name="Lapidus A."/>
            <person name="Lin L.H."/>
            <person name="Lowry S.R."/>
            <person name="Moser D.P."/>
            <person name="Richardson P.M."/>
            <person name="Southam G."/>
            <person name="Wanger G."/>
            <person name="Pratt L.M."/>
            <person name="Andersen G.L."/>
            <person name="Hazen T.C."/>
            <person name="Brockman F.J."/>
            <person name="Arkin A.P."/>
            <person name="Onstott T.C."/>
        </authorList>
    </citation>
    <scope>NUCLEOTIDE SEQUENCE [LARGE SCALE GENOMIC DNA]</scope>
    <source>
        <strain evidence="3 4">MP104C</strain>
    </source>
</reference>
<evidence type="ECO:0000313" key="4">
    <source>
        <dbReference type="Proteomes" id="UP000008544"/>
    </source>
</evidence>
<dbReference type="PROSITE" id="PS51831">
    <property type="entry name" value="HD"/>
    <property type="match status" value="1"/>
</dbReference>
<evidence type="ECO:0000313" key="3">
    <source>
        <dbReference type="EMBL" id="ACA59491.1"/>
    </source>
</evidence>
<dbReference type="InterPro" id="IPR003018">
    <property type="entry name" value="GAF"/>
</dbReference>
<dbReference type="PROSITE" id="PS51832">
    <property type="entry name" value="HD_GYP"/>
    <property type="match status" value="1"/>
</dbReference>
<evidence type="ECO:0000259" key="1">
    <source>
        <dbReference type="PROSITE" id="PS51831"/>
    </source>
</evidence>
<dbReference type="Gene3D" id="3.30.450.40">
    <property type="match status" value="1"/>
</dbReference>
<dbReference type="KEGG" id="dau:Daud_0979"/>
<dbReference type="SMART" id="SM00471">
    <property type="entry name" value="HDc"/>
    <property type="match status" value="1"/>
</dbReference>
<dbReference type="SMART" id="SM00065">
    <property type="entry name" value="GAF"/>
    <property type="match status" value="1"/>
</dbReference>
<keyword evidence="3" id="KW-0378">Hydrolase</keyword>
<dbReference type="PANTHER" id="PTHR43155">
    <property type="entry name" value="CYCLIC DI-GMP PHOSPHODIESTERASE PA4108-RELATED"/>
    <property type="match status" value="1"/>
</dbReference>
<dbReference type="STRING" id="477974.Daud_0979"/>